<keyword evidence="3" id="KW-1185">Reference proteome</keyword>
<evidence type="ECO:0000313" key="2">
    <source>
        <dbReference type="EMBL" id="KIY91922.1"/>
    </source>
</evidence>
<name>A0A0D2IVD9_9CHLO</name>
<feature type="compositionally biased region" description="Basic and acidic residues" evidence="1">
    <location>
        <begin position="1"/>
        <end position="17"/>
    </location>
</feature>
<gene>
    <name evidence="2" type="ORF">MNEG_16041</name>
</gene>
<dbReference type="RefSeq" id="XP_013890942.1">
    <property type="nucleotide sequence ID" value="XM_014035488.1"/>
</dbReference>
<evidence type="ECO:0000256" key="1">
    <source>
        <dbReference type="SAM" id="MobiDB-lite"/>
    </source>
</evidence>
<organism evidence="2 3">
    <name type="scientific">Monoraphidium neglectum</name>
    <dbReference type="NCBI Taxonomy" id="145388"/>
    <lineage>
        <taxon>Eukaryota</taxon>
        <taxon>Viridiplantae</taxon>
        <taxon>Chlorophyta</taxon>
        <taxon>core chlorophytes</taxon>
        <taxon>Chlorophyceae</taxon>
        <taxon>CS clade</taxon>
        <taxon>Sphaeropleales</taxon>
        <taxon>Selenastraceae</taxon>
        <taxon>Monoraphidium</taxon>
    </lineage>
</organism>
<dbReference type="Proteomes" id="UP000054498">
    <property type="component" value="Unassembled WGS sequence"/>
</dbReference>
<feature type="non-terminal residue" evidence="2">
    <location>
        <position position="1"/>
    </location>
</feature>
<protein>
    <submittedName>
        <fullName evidence="2">Uncharacterized protein</fullName>
    </submittedName>
</protein>
<dbReference type="GeneID" id="25733762"/>
<dbReference type="EMBL" id="KK106132">
    <property type="protein sequence ID" value="KIY91922.1"/>
    <property type="molecule type" value="Genomic_DNA"/>
</dbReference>
<feature type="compositionally biased region" description="Basic and acidic residues" evidence="1">
    <location>
        <begin position="76"/>
        <end position="91"/>
    </location>
</feature>
<evidence type="ECO:0000313" key="3">
    <source>
        <dbReference type="Proteomes" id="UP000054498"/>
    </source>
</evidence>
<accession>A0A0D2IVD9</accession>
<dbReference type="KEGG" id="mng:MNEG_16041"/>
<feature type="region of interest" description="Disordered" evidence="1">
    <location>
        <begin position="1"/>
        <end position="28"/>
    </location>
</feature>
<feature type="region of interest" description="Disordered" evidence="1">
    <location>
        <begin position="76"/>
        <end position="114"/>
    </location>
</feature>
<sequence>KLPIEHMYKGMEPHRATPESAPTYSGRVHMKDGSVLDAGAYPNHGQALLAAHHAVRSLGGPAAVAAAGAAAQEHRMRFGSDREREQVRAEGRANGTMQDGRAGTGAGLVLTRHD</sequence>
<dbReference type="AlphaFoldDB" id="A0A0D2IVD9"/>
<proteinExistence type="predicted"/>
<reference evidence="2 3" key="1">
    <citation type="journal article" date="2013" name="BMC Genomics">
        <title>Reconstruction of the lipid metabolism for the microalga Monoraphidium neglectum from its genome sequence reveals characteristics suitable for biofuel production.</title>
        <authorList>
            <person name="Bogen C."/>
            <person name="Al-Dilaimi A."/>
            <person name="Albersmeier A."/>
            <person name="Wichmann J."/>
            <person name="Grundmann M."/>
            <person name="Rupp O."/>
            <person name="Lauersen K.J."/>
            <person name="Blifernez-Klassen O."/>
            <person name="Kalinowski J."/>
            <person name="Goesmann A."/>
            <person name="Mussgnug J.H."/>
            <person name="Kruse O."/>
        </authorList>
    </citation>
    <scope>NUCLEOTIDE SEQUENCE [LARGE SCALE GENOMIC DNA]</scope>
    <source>
        <strain evidence="2 3">SAG 48.87</strain>
    </source>
</reference>